<dbReference type="Proteomes" id="UP000469943">
    <property type="component" value="Unassembled WGS sequence"/>
</dbReference>
<dbReference type="OrthoDB" id="9781481at2"/>
<evidence type="ECO:0000313" key="6">
    <source>
        <dbReference type="Proteomes" id="UP000482084"/>
    </source>
</evidence>
<dbReference type="InterPro" id="IPR027417">
    <property type="entry name" value="P-loop_NTPase"/>
</dbReference>
<protein>
    <submittedName>
        <fullName evidence="4">AAA domain-containing protein</fullName>
    </submittedName>
    <submittedName>
        <fullName evidence="3">ATPase</fullName>
    </submittedName>
</protein>
<organism evidence="3 6">
    <name type="scientific">Bifidobacterium ramosum</name>
    <dbReference type="NCBI Taxonomy" id="1798158"/>
    <lineage>
        <taxon>Bacteria</taxon>
        <taxon>Bacillati</taxon>
        <taxon>Actinomycetota</taxon>
        <taxon>Actinomycetes</taxon>
        <taxon>Bifidobacteriales</taxon>
        <taxon>Bifidobacteriaceae</taxon>
        <taxon>Bifidobacterium</taxon>
    </lineage>
</organism>
<feature type="compositionally biased region" description="Basic and acidic residues" evidence="1">
    <location>
        <begin position="480"/>
        <end position="489"/>
    </location>
</feature>
<dbReference type="Gene3D" id="3.40.50.300">
    <property type="entry name" value="P-loop containing nucleotide triphosphate hydrolases"/>
    <property type="match status" value="1"/>
</dbReference>
<dbReference type="Proteomes" id="UP000482084">
    <property type="component" value="Unassembled WGS sequence"/>
</dbReference>
<dbReference type="EMBL" id="WHZX01000004">
    <property type="protein sequence ID" value="NEG71842.1"/>
    <property type="molecule type" value="Genomic_DNA"/>
</dbReference>
<evidence type="ECO:0000313" key="4">
    <source>
        <dbReference type="EMBL" id="NEG71842.1"/>
    </source>
</evidence>
<feature type="domain" description="ATPase dynein-related AAA" evidence="2">
    <location>
        <begin position="137"/>
        <end position="341"/>
    </location>
</feature>
<gene>
    <name evidence="3" type="ORF">DSM100688_1868</name>
    <name evidence="4" type="ORF">GFD24_06390</name>
</gene>
<accession>A0A6L4WYF7</accession>
<dbReference type="PANTHER" id="PTHR37291">
    <property type="entry name" value="5-METHYLCYTOSINE-SPECIFIC RESTRICTION ENZYME B"/>
    <property type="match status" value="1"/>
</dbReference>
<reference evidence="3 6" key="2">
    <citation type="submission" date="2019-10" db="EMBL/GenBank/DDBJ databases">
        <title>Characterization of the phylogenetic diversity of two novel species belonging to the genus Bifidobacterium: Bifidobacterium cebidarum sp. nov. and Bifidobacterium leontopitheci sp. nov.</title>
        <authorList>
            <person name="Lugli G.A."/>
            <person name="Duranti S."/>
            <person name="Milani C."/>
            <person name="Turroni F."/>
            <person name="Ventura M."/>
        </authorList>
    </citation>
    <scope>NUCLEOTIDE SEQUENCE [LARGE SCALE GENOMIC DNA]</scope>
    <source>
        <strain evidence="3 6">DSM 100688</strain>
    </source>
</reference>
<evidence type="ECO:0000313" key="5">
    <source>
        <dbReference type="Proteomes" id="UP000469943"/>
    </source>
</evidence>
<reference evidence="4 5" key="1">
    <citation type="submission" date="2019-10" db="EMBL/GenBank/DDBJ databases">
        <title>Bifidobacterium from non-human primates.</title>
        <authorList>
            <person name="Modesto M."/>
        </authorList>
    </citation>
    <scope>NUCLEOTIDE SEQUENCE [LARGE SCALE GENOMIC DNA]</scope>
    <source>
        <strain evidence="4 5">TREM</strain>
    </source>
</reference>
<sequence>MDNEASASEESERKEAFRAWFVRSSNGSQLTANNYTTRLSNYDPANFCFAGTKRSFSDVPILSVHTSLFSISDANVIQTMRNEIKSSSNYLIKGSDGWRDDHSNLFSALKAYAEFLDRNSQTGVSMLNGEGDSPRNVIYFGAPGTGKSYRLNQVLQENFTGRYERVTFYADYLHSQFVGSYKPVTVSRKDANGTILRQVEYQFRPGPFTRVLIHALNDPSNPHALVIEELNRSEAASVFGDVFQLLDRNDGGQSEYAITISEDLREYLRQTALNDPHSAENAEAKDFNPNLLTDKGRVVLQSLTGIGDCSRIVIPSNMYILATMNSADQGVFSLDTAFKRRWDFEYVGINDGVNAVDRKTGEPVIKDRDWGARYRKTINDNLLKTGIPEDKQMGPFFLGNNGIAFGSQAFDKAMKNKVIMYLFEDAAKYHLTEIFDISSIKQAIGPDTFTEEGKDLSLQKLFDAWDTINYGIFQGLERVDKPHDDKKGINTDLGTDQPEEPASTSKKVSGNQDAQDTGE</sequence>
<feature type="region of interest" description="Disordered" evidence="1">
    <location>
        <begin position="480"/>
        <end position="519"/>
    </location>
</feature>
<evidence type="ECO:0000313" key="3">
    <source>
        <dbReference type="EMBL" id="KAB8287093.1"/>
    </source>
</evidence>
<evidence type="ECO:0000259" key="2">
    <source>
        <dbReference type="Pfam" id="PF07728"/>
    </source>
</evidence>
<dbReference type="InterPro" id="IPR011704">
    <property type="entry name" value="ATPase_dyneun-rel_AAA"/>
</dbReference>
<dbReference type="GO" id="GO:0016887">
    <property type="term" value="F:ATP hydrolysis activity"/>
    <property type="evidence" value="ECO:0007669"/>
    <property type="project" value="InterPro"/>
</dbReference>
<dbReference type="Pfam" id="PF07728">
    <property type="entry name" value="AAA_5"/>
    <property type="match status" value="1"/>
</dbReference>
<dbReference type="GO" id="GO:0005524">
    <property type="term" value="F:ATP binding"/>
    <property type="evidence" value="ECO:0007669"/>
    <property type="project" value="InterPro"/>
</dbReference>
<dbReference type="InterPro" id="IPR052934">
    <property type="entry name" value="Methyl-DNA_Rec/Restrict_Enz"/>
</dbReference>
<dbReference type="AlphaFoldDB" id="A0A6L4WYF7"/>
<evidence type="ECO:0000256" key="1">
    <source>
        <dbReference type="SAM" id="MobiDB-lite"/>
    </source>
</evidence>
<dbReference type="PANTHER" id="PTHR37291:SF1">
    <property type="entry name" value="TYPE IV METHYL-DIRECTED RESTRICTION ENZYME ECOKMCRB SUBUNIT"/>
    <property type="match status" value="1"/>
</dbReference>
<feature type="compositionally biased region" description="Polar residues" evidence="1">
    <location>
        <begin position="502"/>
        <end position="519"/>
    </location>
</feature>
<name>A0A6L4WYF7_9BIFI</name>
<proteinExistence type="predicted"/>
<dbReference type="RefSeq" id="WP_152358880.1">
    <property type="nucleotide sequence ID" value="NZ_WHZX01000004.1"/>
</dbReference>
<dbReference type="SUPFAM" id="SSF52540">
    <property type="entry name" value="P-loop containing nucleoside triphosphate hydrolases"/>
    <property type="match status" value="1"/>
</dbReference>
<dbReference type="EMBL" id="WBSM01000011">
    <property type="protein sequence ID" value="KAB8287093.1"/>
    <property type="molecule type" value="Genomic_DNA"/>
</dbReference>
<keyword evidence="6" id="KW-1185">Reference proteome</keyword>
<comment type="caution">
    <text evidence="3">The sequence shown here is derived from an EMBL/GenBank/DDBJ whole genome shotgun (WGS) entry which is preliminary data.</text>
</comment>